<dbReference type="Proteomes" id="UP001151760">
    <property type="component" value="Unassembled WGS sequence"/>
</dbReference>
<organism evidence="1 2">
    <name type="scientific">Tanacetum coccineum</name>
    <dbReference type="NCBI Taxonomy" id="301880"/>
    <lineage>
        <taxon>Eukaryota</taxon>
        <taxon>Viridiplantae</taxon>
        <taxon>Streptophyta</taxon>
        <taxon>Embryophyta</taxon>
        <taxon>Tracheophyta</taxon>
        <taxon>Spermatophyta</taxon>
        <taxon>Magnoliopsida</taxon>
        <taxon>eudicotyledons</taxon>
        <taxon>Gunneridae</taxon>
        <taxon>Pentapetalae</taxon>
        <taxon>asterids</taxon>
        <taxon>campanulids</taxon>
        <taxon>Asterales</taxon>
        <taxon>Asteraceae</taxon>
        <taxon>Asteroideae</taxon>
        <taxon>Anthemideae</taxon>
        <taxon>Anthemidinae</taxon>
        <taxon>Tanacetum</taxon>
    </lineage>
</organism>
<proteinExistence type="predicted"/>
<gene>
    <name evidence="1" type="ORF">Tco_0626732</name>
</gene>
<sequence length="87" mass="9828">MSVAPKCVRRVSIRLLEVLRAWDWLGLPWSLFGGKNGGKGRRQEGNGSFGIQDLCLRQELLEYMDIHDNDVSESSQPSWEKMCTSGT</sequence>
<evidence type="ECO:0000313" key="1">
    <source>
        <dbReference type="EMBL" id="GJS53370.1"/>
    </source>
</evidence>
<evidence type="ECO:0000313" key="2">
    <source>
        <dbReference type="Proteomes" id="UP001151760"/>
    </source>
</evidence>
<protein>
    <submittedName>
        <fullName evidence="1">Uncharacterized protein</fullName>
    </submittedName>
</protein>
<reference evidence="1" key="2">
    <citation type="submission" date="2022-01" db="EMBL/GenBank/DDBJ databases">
        <authorList>
            <person name="Yamashiro T."/>
            <person name="Shiraishi A."/>
            <person name="Satake H."/>
            <person name="Nakayama K."/>
        </authorList>
    </citation>
    <scope>NUCLEOTIDE SEQUENCE</scope>
</reference>
<accession>A0ABQ4WKF4</accession>
<keyword evidence="2" id="KW-1185">Reference proteome</keyword>
<comment type="caution">
    <text evidence="1">The sequence shown here is derived from an EMBL/GenBank/DDBJ whole genome shotgun (WGS) entry which is preliminary data.</text>
</comment>
<name>A0ABQ4WKF4_9ASTR</name>
<reference evidence="1" key="1">
    <citation type="journal article" date="2022" name="Int. J. Mol. Sci.">
        <title>Draft Genome of Tanacetum Coccineum: Genomic Comparison of Closely Related Tanacetum-Family Plants.</title>
        <authorList>
            <person name="Yamashiro T."/>
            <person name="Shiraishi A."/>
            <person name="Nakayama K."/>
            <person name="Satake H."/>
        </authorList>
    </citation>
    <scope>NUCLEOTIDE SEQUENCE</scope>
</reference>
<dbReference type="EMBL" id="BQNB010008720">
    <property type="protein sequence ID" value="GJS53370.1"/>
    <property type="molecule type" value="Genomic_DNA"/>
</dbReference>